<feature type="region of interest" description="Disordered" evidence="1">
    <location>
        <begin position="247"/>
        <end position="270"/>
    </location>
</feature>
<dbReference type="Proteomes" id="UP000199111">
    <property type="component" value="Unassembled WGS sequence"/>
</dbReference>
<evidence type="ECO:0000256" key="1">
    <source>
        <dbReference type="SAM" id="MobiDB-lite"/>
    </source>
</evidence>
<evidence type="ECO:0000313" key="4">
    <source>
        <dbReference type="Proteomes" id="UP000199111"/>
    </source>
</evidence>
<dbReference type="Gene3D" id="3.40.50.1110">
    <property type="entry name" value="SGNH hydrolase"/>
    <property type="match status" value="1"/>
</dbReference>
<dbReference type="CDD" id="cd01832">
    <property type="entry name" value="SGNH_hydrolase_like_1"/>
    <property type="match status" value="1"/>
</dbReference>
<gene>
    <name evidence="3" type="ORF">SAMN05216275_102171</name>
</gene>
<dbReference type="GeneID" id="96296512"/>
<dbReference type="PANTHER" id="PTHR43784:SF2">
    <property type="entry name" value="GDSL-LIKE LIPASE_ACYLHYDROLASE, PUTATIVE (AFU_ORTHOLOGUE AFUA_2G00820)-RELATED"/>
    <property type="match status" value="1"/>
</dbReference>
<evidence type="ECO:0000259" key="2">
    <source>
        <dbReference type="Pfam" id="PF13472"/>
    </source>
</evidence>
<reference evidence="4" key="1">
    <citation type="submission" date="2016-10" db="EMBL/GenBank/DDBJ databases">
        <authorList>
            <person name="Varghese N."/>
            <person name="Submissions S."/>
        </authorList>
    </citation>
    <scope>NUCLEOTIDE SEQUENCE [LARGE SCALE GENOMIC DNA]</scope>
    <source>
        <strain evidence="4">CGMCC 4.2126</strain>
    </source>
</reference>
<dbReference type="InterPro" id="IPR036514">
    <property type="entry name" value="SGNH_hydro_sf"/>
</dbReference>
<feature type="domain" description="SGNH hydrolase-type esterase" evidence="2">
    <location>
        <begin position="19"/>
        <end position="192"/>
    </location>
</feature>
<dbReference type="Pfam" id="PF13472">
    <property type="entry name" value="Lipase_GDSL_2"/>
    <property type="match status" value="1"/>
</dbReference>
<accession>A0A1I3GPS0</accession>
<organism evidence="3 4">
    <name type="scientific">Streptosporangium canum</name>
    <dbReference type="NCBI Taxonomy" id="324952"/>
    <lineage>
        <taxon>Bacteria</taxon>
        <taxon>Bacillati</taxon>
        <taxon>Actinomycetota</taxon>
        <taxon>Actinomycetes</taxon>
        <taxon>Streptosporangiales</taxon>
        <taxon>Streptosporangiaceae</taxon>
        <taxon>Streptosporangium</taxon>
    </lineage>
</organism>
<proteinExistence type="predicted"/>
<dbReference type="AlphaFoldDB" id="A0A1I3GPS0"/>
<keyword evidence="4" id="KW-1185">Reference proteome</keyword>
<dbReference type="InterPro" id="IPR013830">
    <property type="entry name" value="SGNH_hydro"/>
</dbReference>
<protein>
    <submittedName>
        <fullName evidence="3">Lysophospholipase L1</fullName>
    </submittedName>
</protein>
<sequence>MTYSATPQGAARTFTRYVALGDSQTEGLGDGDEIRGYRGLADRFAEHLATAAPDVHYANLSVRGRLAAQVHAEQLAPALRLRPDLATVIAGMNDLIRPAFDADAVAASLEEMFAALTASGAHVLTVTFPDIAKIAPLARPLLPRVLALNERVREAAARHGVTVIDTFPLAFATDARMWSVDRLHASPLGHARIAAAFAHALGLPGSDDTWSAPLAPLAPRGRLRNAGTEFRWVAGFAGPWIYRRMQGRSSGDGRSAKRPDLAPVLLSRET</sequence>
<dbReference type="PANTHER" id="PTHR43784">
    <property type="entry name" value="GDSL-LIKE LIPASE/ACYLHYDROLASE, PUTATIVE (AFU_ORTHOLOGUE AFUA_2G00820)-RELATED"/>
    <property type="match status" value="1"/>
</dbReference>
<evidence type="ECO:0000313" key="3">
    <source>
        <dbReference type="EMBL" id="SFI25507.1"/>
    </source>
</evidence>
<dbReference type="RefSeq" id="WP_093885517.1">
    <property type="nucleotide sequence ID" value="NZ_FOQY01000002.1"/>
</dbReference>
<name>A0A1I3GPS0_9ACTN</name>
<dbReference type="InterPro" id="IPR053140">
    <property type="entry name" value="GDSL_Rv0518-like"/>
</dbReference>
<dbReference type="SUPFAM" id="SSF52266">
    <property type="entry name" value="SGNH hydrolase"/>
    <property type="match status" value="1"/>
</dbReference>
<dbReference type="EMBL" id="FOQY01000002">
    <property type="protein sequence ID" value="SFI25507.1"/>
    <property type="molecule type" value="Genomic_DNA"/>
</dbReference>